<evidence type="ECO:0000313" key="3">
    <source>
        <dbReference type="Proteomes" id="UP000076532"/>
    </source>
</evidence>
<dbReference type="EMBL" id="KV417541">
    <property type="protein sequence ID" value="KZP22172.1"/>
    <property type="molecule type" value="Genomic_DNA"/>
</dbReference>
<name>A0A166KR60_9AGAM</name>
<organism evidence="2 3">
    <name type="scientific">Athelia psychrophila</name>
    <dbReference type="NCBI Taxonomy" id="1759441"/>
    <lineage>
        <taxon>Eukaryota</taxon>
        <taxon>Fungi</taxon>
        <taxon>Dikarya</taxon>
        <taxon>Basidiomycota</taxon>
        <taxon>Agaricomycotina</taxon>
        <taxon>Agaricomycetes</taxon>
        <taxon>Agaricomycetidae</taxon>
        <taxon>Atheliales</taxon>
        <taxon>Atheliaceae</taxon>
        <taxon>Athelia</taxon>
    </lineage>
</organism>
<gene>
    <name evidence="2" type="ORF">FIBSPDRAFT_859732</name>
</gene>
<dbReference type="AlphaFoldDB" id="A0A166KR60"/>
<proteinExistence type="predicted"/>
<accession>A0A166KR60</accession>
<reference evidence="2 3" key="1">
    <citation type="journal article" date="2016" name="Mol. Biol. Evol.">
        <title>Comparative Genomics of Early-Diverging Mushroom-Forming Fungi Provides Insights into the Origins of Lignocellulose Decay Capabilities.</title>
        <authorList>
            <person name="Nagy L.G."/>
            <person name="Riley R."/>
            <person name="Tritt A."/>
            <person name="Adam C."/>
            <person name="Daum C."/>
            <person name="Floudas D."/>
            <person name="Sun H."/>
            <person name="Yadav J.S."/>
            <person name="Pangilinan J."/>
            <person name="Larsson K.H."/>
            <person name="Matsuura K."/>
            <person name="Barry K."/>
            <person name="Labutti K."/>
            <person name="Kuo R."/>
            <person name="Ohm R.A."/>
            <person name="Bhattacharya S.S."/>
            <person name="Shirouzu T."/>
            <person name="Yoshinaga Y."/>
            <person name="Martin F.M."/>
            <person name="Grigoriev I.V."/>
            <person name="Hibbett D.S."/>
        </authorList>
    </citation>
    <scope>NUCLEOTIDE SEQUENCE [LARGE SCALE GENOMIC DNA]</scope>
    <source>
        <strain evidence="2 3">CBS 109695</strain>
    </source>
</reference>
<keyword evidence="3" id="KW-1185">Reference proteome</keyword>
<dbReference type="Proteomes" id="UP000076532">
    <property type="component" value="Unassembled WGS sequence"/>
</dbReference>
<evidence type="ECO:0000313" key="2">
    <source>
        <dbReference type="EMBL" id="KZP22172.1"/>
    </source>
</evidence>
<evidence type="ECO:0000256" key="1">
    <source>
        <dbReference type="SAM" id="MobiDB-lite"/>
    </source>
</evidence>
<protein>
    <submittedName>
        <fullName evidence="2">Uncharacterized protein</fullName>
    </submittedName>
</protein>
<feature type="region of interest" description="Disordered" evidence="1">
    <location>
        <begin position="45"/>
        <end position="67"/>
    </location>
</feature>
<sequence>MQAAPQFDEGLFFSVSFIPLRRARCQVASVLDSHVGFRCLSRNTIPPPPPPPVLGASSQDIAGYPCA</sequence>